<dbReference type="EMBL" id="CP012328">
    <property type="protein sequence ID" value="AKU79803.1"/>
    <property type="molecule type" value="Genomic_DNA"/>
</dbReference>
<evidence type="ECO:0000313" key="2">
    <source>
        <dbReference type="EMBL" id="AKU79803.1"/>
    </source>
</evidence>
<accession>A0A0K1P665</accession>
<evidence type="ECO:0000256" key="1">
    <source>
        <dbReference type="SAM" id="SignalP"/>
    </source>
</evidence>
<protein>
    <recommendedName>
        <fullName evidence="4">Lipoprotein</fullName>
    </recommendedName>
</protein>
<dbReference type="InterPro" id="IPR054816">
    <property type="entry name" value="Lipoprotein_mollicutes-type_CS"/>
</dbReference>
<dbReference type="PROSITE" id="PS51257">
    <property type="entry name" value="PROKAR_LIPOPROTEIN"/>
    <property type="match status" value="1"/>
</dbReference>
<reference evidence="2 3" key="1">
    <citation type="journal article" date="2015" name="Genome Announc.">
        <title>Complete Genome Sequence of Spiroplasma turonicum Strain Tab4cT, a Parasite of a Horse Fly, Haematopota sp. (Diptera: Tabanidae).</title>
        <authorList>
            <person name="Davis R.E."/>
            <person name="Shao J."/>
            <person name="Zhao Y."/>
            <person name="Gasparich G.E."/>
            <person name="Gaynor B.J."/>
            <person name="Donofrio N."/>
        </authorList>
    </citation>
    <scope>NUCLEOTIDE SEQUENCE [LARGE SCALE GENOMIC DNA]</scope>
    <source>
        <strain evidence="2 3">Tab4c</strain>
    </source>
</reference>
<dbReference type="NCBIfam" id="NF038029">
    <property type="entry name" value="LP_plasma"/>
    <property type="match status" value="1"/>
</dbReference>
<dbReference type="OrthoDB" id="389803at2"/>
<feature type="chain" id="PRO_5009779606" description="Lipoprotein" evidence="1">
    <location>
        <begin position="19"/>
        <end position="619"/>
    </location>
</feature>
<dbReference type="Proteomes" id="UP000067243">
    <property type="component" value="Chromosome"/>
</dbReference>
<sequence length="619" mass="71173">MKKLLSILASLGILTPIATTVISCGKSENQAEEQEGNENSDVDNSYETALESFKKEVNTIINETVKKESEKWFEEDKQNNNYKFFVYNKMKTYFESYKTDETLNRNLSEIIQNGDNLDNLFNDIAIKVGFNSIKEKVNNLKSKSEYNILTKDIDNLIEIEKKLSDTQDSKSNLAFYDVTETSNNKQKGYILSSNINFSFKVIINSKDGQSKTNYNENSALNYTITSYVGLAEYIENQSKEVKWNLLKKDDNSSIINLSSFENTEEDKFITSFDKIKSNVNDKFNNNEFNNNLIMNLNNTFSEGNLQQFKDFISFEGPTDNNSLINIDQLNDSNQWDYKLQASQSNYSWRTNKSGWNDNNFNDGHLLYNDIFFGNAKNDQTNINNYLKENISNWSSSFIEKVKNDEGFDALTQDKEKIEANLLKLVNIKFVPLSNIKLKIGSFKKDMNEFKIGYGSSVDPKDNFNQLTEESVTFKSIKANVIKGLSTFYETFNFQKYNERIFGIKSDNDLFWNQATKISRLDELADLFSLKSNTPEIISKRNDFLANSNQSTFNFKSSSNYSGSSLSSSSEGLKIYVGYYLTFVDLNLQFDFLNVNIRTDAVYNDTTGKNRYPIVFIPKV</sequence>
<organism evidence="2 3">
    <name type="scientific">Spiroplasma turonicum</name>
    <dbReference type="NCBI Taxonomy" id="216946"/>
    <lineage>
        <taxon>Bacteria</taxon>
        <taxon>Bacillati</taxon>
        <taxon>Mycoplasmatota</taxon>
        <taxon>Mollicutes</taxon>
        <taxon>Entomoplasmatales</taxon>
        <taxon>Spiroplasmataceae</taxon>
        <taxon>Spiroplasma</taxon>
    </lineage>
</organism>
<evidence type="ECO:0008006" key="4">
    <source>
        <dbReference type="Google" id="ProtNLM"/>
    </source>
</evidence>
<dbReference type="KEGG" id="stur:STURON_00557"/>
<feature type="signal peptide" evidence="1">
    <location>
        <begin position="1"/>
        <end position="18"/>
    </location>
</feature>
<name>A0A0K1P665_9MOLU</name>
<proteinExistence type="predicted"/>
<dbReference type="AlphaFoldDB" id="A0A0K1P665"/>
<keyword evidence="3" id="KW-1185">Reference proteome</keyword>
<gene>
    <name evidence="2" type="ORF">STURON_00557</name>
</gene>
<dbReference type="PATRIC" id="fig|216946.3.peg.559"/>
<evidence type="ECO:0000313" key="3">
    <source>
        <dbReference type="Proteomes" id="UP000067243"/>
    </source>
</evidence>
<keyword evidence="1" id="KW-0732">Signal</keyword>
<dbReference type="RefSeq" id="WP_075048394.1">
    <property type="nucleotide sequence ID" value="NZ_CP012328.1"/>
</dbReference>